<reference evidence="3" key="1">
    <citation type="journal article" date="2014" name="Int. J. Syst. Evol. Microbiol.">
        <title>Complete genome sequence of Corynebacterium casei LMG S-19264T (=DSM 44701T), isolated from a smear-ripened cheese.</title>
        <authorList>
            <consortium name="US DOE Joint Genome Institute (JGI-PGF)"/>
            <person name="Walter F."/>
            <person name="Albersmeier A."/>
            <person name="Kalinowski J."/>
            <person name="Ruckert C."/>
        </authorList>
    </citation>
    <scope>NUCLEOTIDE SEQUENCE</scope>
    <source>
        <strain evidence="3">JCM 3090</strain>
    </source>
</reference>
<evidence type="ECO:0000256" key="1">
    <source>
        <dbReference type="SAM" id="MobiDB-lite"/>
    </source>
</evidence>
<dbReference type="Proteomes" id="UP000649739">
    <property type="component" value="Unassembled WGS sequence"/>
</dbReference>
<evidence type="ECO:0000313" key="4">
    <source>
        <dbReference type="Proteomes" id="UP000649739"/>
    </source>
</evidence>
<accession>A0A8J3B5N3</accession>
<feature type="signal peptide" evidence="2">
    <location>
        <begin position="1"/>
        <end position="24"/>
    </location>
</feature>
<gene>
    <name evidence="3" type="ORF">GCM10010123_27280</name>
</gene>
<protein>
    <submittedName>
        <fullName evidence="3">Uncharacterized protein</fullName>
    </submittedName>
</protein>
<reference evidence="3" key="2">
    <citation type="submission" date="2020-09" db="EMBL/GenBank/DDBJ databases">
        <authorList>
            <person name="Sun Q."/>
            <person name="Ohkuma M."/>
        </authorList>
    </citation>
    <scope>NUCLEOTIDE SEQUENCE</scope>
    <source>
        <strain evidence="3">JCM 3090</strain>
    </source>
</reference>
<feature type="compositionally biased region" description="Pro residues" evidence="1">
    <location>
        <begin position="39"/>
        <end position="49"/>
    </location>
</feature>
<sequence length="147" mass="15067">MRVSRPVLLTAATAAALAYCGALAHLAGVAVDRLRAAPAPGPAAAPAPTPAAGAGTLGADRCLPGDTRTTCRLASARLAAARTARAATARKQREGEARRQRAAVARPGTRSGGTGRSVPARTDRDRSGWWPGRGWPSPGGIPFRWRG</sequence>
<name>A0A8J3B5N3_9ACTN</name>
<proteinExistence type="predicted"/>
<feature type="chain" id="PRO_5035257807" evidence="2">
    <location>
        <begin position="25"/>
        <end position="147"/>
    </location>
</feature>
<feature type="compositionally biased region" description="Low complexity" evidence="1">
    <location>
        <begin position="128"/>
        <end position="140"/>
    </location>
</feature>
<keyword evidence="2" id="KW-0732">Signal</keyword>
<feature type="compositionally biased region" description="Low complexity" evidence="1">
    <location>
        <begin position="50"/>
        <end position="59"/>
    </location>
</feature>
<dbReference type="AlphaFoldDB" id="A0A8J3B5N3"/>
<dbReference type="EMBL" id="BMQB01000005">
    <property type="protein sequence ID" value="GGJ95943.1"/>
    <property type="molecule type" value="Genomic_DNA"/>
</dbReference>
<comment type="caution">
    <text evidence="3">The sequence shown here is derived from an EMBL/GenBank/DDBJ whole genome shotgun (WGS) entry which is preliminary data.</text>
</comment>
<organism evidence="3 4">
    <name type="scientific">Pilimelia anulata</name>
    <dbReference type="NCBI Taxonomy" id="53371"/>
    <lineage>
        <taxon>Bacteria</taxon>
        <taxon>Bacillati</taxon>
        <taxon>Actinomycetota</taxon>
        <taxon>Actinomycetes</taxon>
        <taxon>Micromonosporales</taxon>
        <taxon>Micromonosporaceae</taxon>
        <taxon>Pilimelia</taxon>
    </lineage>
</organism>
<feature type="region of interest" description="Disordered" evidence="1">
    <location>
        <begin position="82"/>
        <end position="147"/>
    </location>
</feature>
<feature type="region of interest" description="Disordered" evidence="1">
    <location>
        <begin position="38"/>
        <end position="61"/>
    </location>
</feature>
<keyword evidence="4" id="KW-1185">Reference proteome</keyword>
<evidence type="ECO:0000256" key="2">
    <source>
        <dbReference type="SAM" id="SignalP"/>
    </source>
</evidence>
<evidence type="ECO:0000313" key="3">
    <source>
        <dbReference type="EMBL" id="GGJ95943.1"/>
    </source>
</evidence>